<dbReference type="Proteomes" id="UP000234857">
    <property type="component" value="Unassembled WGS sequence"/>
</dbReference>
<evidence type="ECO:0000313" key="2">
    <source>
        <dbReference type="Proteomes" id="UP000234857"/>
    </source>
</evidence>
<organism evidence="1 2">
    <name type="scientific">Muiribacterium halophilum</name>
    <dbReference type="NCBI Taxonomy" id="2053465"/>
    <lineage>
        <taxon>Bacteria</taxon>
        <taxon>Candidatus Muiribacteriota</taxon>
        <taxon>Candidatus Muiribacteriia</taxon>
        <taxon>Candidatus Muiribacteriales</taxon>
        <taxon>Candidatus Muiribacteriaceae</taxon>
        <taxon>Candidatus Muiribacterium</taxon>
    </lineage>
</organism>
<name>A0A2N5Z9I4_MUIH1</name>
<reference evidence="1 2" key="1">
    <citation type="submission" date="2017-11" db="EMBL/GenBank/DDBJ databases">
        <title>Genome-resolved metagenomics identifies genetic mobility, metabolic interactions, and unexpected diversity in perchlorate-reducing communities.</title>
        <authorList>
            <person name="Barnum T.P."/>
            <person name="Figueroa I.A."/>
            <person name="Carlstrom C.I."/>
            <person name="Lucas L.N."/>
            <person name="Engelbrektson A.L."/>
            <person name="Coates J.D."/>
        </authorList>
    </citation>
    <scope>NUCLEOTIDE SEQUENCE [LARGE SCALE GENOMIC DNA]</scope>
    <source>
        <strain evidence="1">BM706</strain>
    </source>
</reference>
<dbReference type="AlphaFoldDB" id="A0A2N5Z9I4"/>
<protein>
    <submittedName>
        <fullName evidence="1">Uncharacterized protein</fullName>
    </submittedName>
</protein>
<accession>A0A2N5Z9I4</accession>
<gene>
    <name evidence="1" type="ORF">C0601_13245</name>
</gene>
<proteinExistence type="predicted"/>
<comment type="caution">
    <text evidence="1">The sequence shown here is derived from an EMBL/GenBank/DDBJ whole genome shotgun (WGS) entry which is preliminary data.</text>
</comment>
<sequence>MNTFLIMMLCFLIGLFIIWISLVVSSRTKKKLLKKAQSLVLKNRKKRENALSDIVDLLSEEEYFSLITRDMAFYRFVVYYPFHLNSDLPAFIPQQAGLDKISEYEFKSLISSQNSLLREKASLYIEEFSYLRKFLIGIIEREKEEFLLERYLKSITFYIPDEILVDKITSISSRVLLGLLFQMLLSQGFDFNILKEKIETVEDSFVKEFCGWILDPHNNISRLVMEMAQEESDEMFTFLSTFLTSLEDVDIETIETVISLTENRRFSGTFDIANKIQTIDNIKVFYSIIDNFDKMDELSRVYMINRAFFYFRNIKLCSQLIEKMSDFKDRRYEILLTDIALNSNEKYLVRVSLQALIRLNSMLTVNQVRSLYRRWDEEILYYAVVFLLTDNGKSADKLLKKIYNRSTVFIRKRIKKLSTKL</sequence>
<evidence type="ECO:0000313" key="1">
    <source>
        <dbReference type="EMBL" id="PLX15340.1"/>
    </source>
</evidence>
<dbReference type="EMBL" id="PKTG01000141">
    <property type="protein sequence ID" value="PLX15340.1"/>
    <property type="molecule type" value="Genomic_DNA"/>
</dbReference>